<protein>
    <submittedName>
        <fullName evidence="3">AMIN domain-containing protein</fullName>
    </submittedName>
</protein>
<gene>
    <name evidence="3" type="ORF">FAZ78_19325</name>
</gene>
<dbReference type="RefSeq" id="WP_136793984.1">
    <property type="nucleotide sequence ID" value="NZ_SWAU01000249.1"/>
</dbReference>
<feature type="non-terminal residue" evidence="3">
    <location>
        <position position="139"/>
    </location>
</feature>
<dbReference type="Proteomes" id="UP000306340">
    <property type="component" value="Unassembled WGS sequence"/>
</dbReference>
<evidence type="ECO:0000313" key="3">
    <source>
        <dbReference type="EMBL" id="TKA94972.1"/>
    </source>
</evidence>
<proteinExistence type="predicted"/>
<name>A0A4U0YR53_9RHOB</name>
<dbReference type="AlphaFoldDB" id="A0A4U0YR53"/>
<dbReference type="EMBL" id="SWAU01000249">
    <property type="protein sequence ID" value="TKA94972.1"/>
    <property type="molecule type" value="Genomic_DNA"/>
</dbReference>
<dbReference type="Gene3D" id="2.60.40.3500">
    <property type="match status" value="1"/>
</dbReference>
<feature type="domain" description="AMIN" evidence="2">
    <location>
        <begin position="38"/>
        <end position="110"/>
    </location>
</feature>
<dbReference type="InterPro" id="IPR021731">
    <property type="entry name" value="AMIN_dom"/>
</dbReference>
<keyword evidence="1" id="KW-0732">Signal</keyword>
<organism evidence="3 4">
    <name type="scientific">Cereibacter changlensis</name>
    <dbReference type="NCBI Taxonomy" id="402884"/>
    <lineage>
        <taxon>Bacteria</taxon>
        <taxon>Pseudomonadati</taxon>
        <taxon>Pseudomonadota</taxon>
        <taxon>Alphaproteobacteria</taxon>
        <taxon>Rhodobacterales</taxon>
        <taxon>Paracoccaceae</taxon>
        <taxon>Cereibacter</taxon>
    </lineage>
</organism>
<evidence type="ECO:0000259" key="2">
    <source>
        <dbReference type="Pfam" id="PF11741"/>
    </source>
</evidence>
<reference evidence="3 4" key="1">
    <citation type="submission" date="2019-04" db="EMBL/GenBank/DDBJ databases">
        <title>Crypto-aerobic microbial life in anoxic (sulfidic) marine sediments.</title>
        <authorList>
            <person name="Bhattacharya S."/>
            <person name="Roy C."/>
            <person name="Mondal N."/>
            <person name="Sarkar J."/>
            <person name="Mandal S."/>
            <person name="Rameez M.J."/>
            <person name="Ghosh W."/>
        </authorList>
    </citation>
    <scope>NUCLEOTIDE SEQUENCE [LARGE SCALE GENOMIC DNA]</scope>
    <source>
        <strain evidence="3 4">SBBC</strain>
    </source>
</reference>
<sequence>MRGVLSALALIWASAVGAQELTAVARLDPAASHVEDVRRGVGLELALSQPVPWRVRVMDQPPRLVLDFREVDFTGIGAVEEDSDRVLSLRAGVYRPGWSRLVLELDGPYTVSEAGMTTGNATRVSVRLARASAEEFAKR</sequence>
<dbReference type="Pfam" id="PF11741">
    <property type="entry name" value="AMIN"/>
    <property type="match status" value="1"/>
</dbReference>
<accession>A0A4U0YR53</accession>
<evidence type="ECO:0000313" key="4">
    <source>
        <dbReference type="Proteomes" id="UP000306340"/>
    </source>
</evidence>
<evidence type="ECO:0000256" key="1">
    <source>
        <dbReference type="SAM" id="SignalP"/>
    </source>
</evidence>
<feature type="chain" id="PRO_5020821620" evidence="1">
    <location>
        <begin position="19"/>
        <end position="139"/>
    </location>
</feature>
<comment type="caution">
    <text evidence="3">The sequence shown here is derived from an EMBL/GenBank/DDBJ whole genome shotgun (WGS) entry which is preliminary data.</text>
</comment>
<feature type="signal peptide" evidence="1">
    <location>
        <begin position="1"/>
        <end position="18"/>
    </location>
</feature>